<keyword evidence="3" id="KW-1185">Reference proteome</keyword>
<dbReference type="EMBL" id="BPLR01002195">
    <property type="protein sequence ID" value="GIX71149.1"/>
    <property type="molecule type" value="Genomic_DNA"/>
</dbReference>
<proteinExistence type="predicted"/>
<evidence type="ECO:0000313" key="3">
    <source>
        <dbReference type="Proteomes" id="UP001054945"/>
    </source>
</evidence>
<keyword evidence="1" id="KW-1133">Transmembrane helix</keyword>
<protein>
    <submittedName>
        <fullName evidence="2">Uncharacterized protein</fullName>
    </submittedName>
</protein>
<organism evidence="2 3">
    <name type="scientific">Caerostris extrusa</name>
    <name type="common">Bark spider</name>
    <name type="synonym">Caerostris bankana</name>
    <dbReference type="NCBI Taxonomy" id="172846"/>
    <lineage>
        <taxon>Eukaryota</taxon>
        <taxon>Metazoa</taxon>
        <taxon>Ecdysozoa</taxon>
        <taxon>Arthropoda</taxon>
        <taxon>Chelicerata</taxon>
        <taxon>Arachnida</taxon>
        <taxon>Araneae</taxon>
        <taxon>Araneomorphae</taxon>
        <taxon>Entelegynae</taxon>
        <taxon>Araneoidea</taxon>
        <taxon>Araneidae</taxon>
        <taxon>Caerostris</taxon>
    </lineage>
</organism>
<comment type="caution">
    <text evidence="2">The sequence shown here is derived from an EMBL/GenBank/DDBJ whole genome shotgun (WGS) entry which is preliminary data.</text>
</comment>
<feature type="transmembrane region" description="Helical" evidence="1">
    <location>
        <begin position="55"/>
        <end position="86"/>
    </location>
</feature>
<sequence>MMWLLMGHHETRDTYLSLFLSLQAVIFRVAKGPFVEEFYQCVAYGFYTAPWQEQLYTSLSLLFMFLIPLCIHIATYTTTFATIAMVRNACSARYRFSIPYQMIYDFPNENWVFTHSFARCFC</sequence>
<evidence type="ECO:0000256" key="1">
    <source>
        <dbReference type="SAM" id="Phobius"/>
    </source>
</evidence>
<evidence type="ECO:0000313" key="2">
    <source>
        <dbReference type="EMBL" id="GIX71149.1"/>
    </source>
</evidence>
<dbReference type="AlphaFoldDB" id="A0AAV4MGN5"/>
<keyword evidence="1" id="KW-0812">Transmembrane</keyword>
<reference evidence="2 3" key="1">
    <citation type="submission" date="2021-06" db="EMBL/GenBank/DDBJ databases">
        <title>Caerostris extrusa draft genome.</title>
        <authorList>
            <person name="Kono N."/>
            <person name="Arakawa K."/>
        </authorList>
    </citation>
    <scope>NUCLEOTIDE SEQUENCE [LARGE SCALE GENOMIC DNA]</scope>
</reference>
<gene>
    <name evidence="2" type="primary">AVEN_196975_1</name>
    <name evidence="2" type="ORF">CEXT_83221</name>
</gene>
<keyword evidence="1" id="KW-0472">Membrane</keyword>
<name>A0AAV4MGN5_CAEEX</name>
<accession>A0AAV4MGN5</accession>
<dbReference type="Proteomes" id="UP001054945">
    <property type="component" value="Unassembled WGS sequence"/>
</dbReference>